<gene>
    <name evidence="2" type="ORF">OQ497_04815</name>
</gene>
<feature type="region of interest" description="Disordered" evidence="1">
    <location>
        <begin position="130"/>
        <end position="153"/>
    </location>
</feature>
<reference evidence="2 3" key="1">
    <citation type="submission" date="2022-11" db="EMBL/GenBank/DDBJ databases">
        <title>Genome sequencing of Acetobacter type strain.</title>
        <authorList>
            <person name="Heo J."/>
            <person name="Lee D."/>
            <person name="Han B.-H."/>
            <person name="Hong S.-B."/>
            <person name="Kwon S.-W."/>
        </authorList>
    </citation>
    <scope>NUCLEOTIDE SEQUENCE [LARGE SCALE GENOMIC DNA]</scope>
    <source>
        <strain evidence="2 3">KACC 21253</strain>
    </source>
</reference>
<comment type="caution">
    <text evidence="2">The sequence shown here is derived from an EMBL/GenBank/DDBJ whole genome shotgun (WGS) entry which is preliminary data.</text>
</comment>
<evidence type="ECO:0000313" key="3">
    <source>
        <dbReference type="Proteomes" id="UP001301152"/>
    </source>
</evidence>
<organism evidence="2 3">
    <name type="scientific">Acetobacter thailandicus</name>
    <dbReference type="NCBI Taxonomy" id="1502842"/>
    <lineage>
        <taxon>Bacteria</taxon>
        <taxon>Pseudomonadati</taxon>
        <taxon>Pseudomonadota</taxon>
        <taxon>Alphaproteobacteria</taxon>
        <taxon>Acetobacterales</taxon>
        <taxon>Acetobacteraceae</taxon>
        <taxon>Acetobacter</taxon>
    </lineage>
</organism>
<keyword evidence="3" id="KW-1185">Reference proteome</keyword>
<sequence>MSDPMLTAVNQVYADHLKADLSAINKTMLSIRSENARTDNDTLDLIGTLESLTKHTKRAAEILREKLGGQMQEDGVVAMQSDVWVGSLARSPQTAMITDESALKILHPELWEPQPDKLNRTELNKLARKGSLPGVSLSNGGAPVLRVSARKDV</sequence>
<proteinExistence type="predicted"/>
<dbReference type="RefSeq" id="WP_173559035.1">
    <property type="nucleotide sequence ID" value="NZ_JAPIUZ010000001.1"/>
</dbReference>
<accession>A0ABT3QDE1</accession>
<protein>
    <submittedName>
        <fullName evidence="2">Uncharacterized protein</fullName>
    </submittedName>
</protein>
<evidence type="ECO:0000313" key="2">
    <source>
        <dbReference type="EMBL" id="MCX2563284.1"/>
    </source>
</evidence>
<evidence type="ECO:0000256" key="1">
    <source>
        <dbReference type="SAM" id="MobiDB-lite"/>
    </source>
</evidence>
<dbReference type="Proteomes" id="UP001301152">
    <property type="component" value="Unassembled WGS sequence"/>
</dbReference>
<name>A0ABT3QDE1_9PROT</name>
<dbReference type="EMBL" id="JAPIUZ010000001">
    <property type="protein sequence ID" value="MCX2563284.1"/>
    <property type="molecule type" value="Genomic_DNA"/>
</dbReference>